<dbReference type="KEGG" id="roz:CBI38_23540"/>
<keyword evidence="2" id="KW-1133">Transmembrane helix</keyword>
<feature type="transmembrane region" description="Helical" evidence="2">
    <location>
        <begin position="114"/>
        <end position="132"/>
    </location>
</feature>
<feature type="transmembrane region" description="Helical" evidence="2">
    <location>
        <begin position="255"/>
        <end position="275"/>
    </location>
</feature>
<feature type="transmembrane region" description="Helical" evidence="2">
    <location>
        <begin position="532"/>
        <end position="553"/>
    </location>
</feature>
<dbReference type="OrthoDB" id="4478691at2"/>
<dbReference type="RefSeq" id="WP_109332707.1">
    <property type="nucleotide sequence ID" value="NZ_CP021354.1"/>
</dbReference>
<sequence length="659" mass="64841">MASSTRSGEGPRAQPERIPRAEPERIPSPGGGARSAAVEEPDPDKARRGCTTAAILAFVGGLGVAAAPVLQAARQAAGATVLPGVGAAAVCAAVFALAAPIVAIAALAARRTAFAGGLLAGAGAVSIGAAILDVQLWTDAIDANRLELFRPQTAAELTAGTGAYTLVAGHILIVLAGLLGMVAVHRCSLLDGYGDARSSEQVGRSTGARVGFLLSAVTVAAAVVLVGALFAPALVSSDPVILVPAVVESDLATSIGAAAMAVAVLIAVASALASISPPVSAGVLIGFGLAALGVVGTRLVAGLAAGERIGVGPGSVWGTFGAGALVLAGLCVPAIDRARDGRILQALAGAATDRTVTPATGKAGAVTPSGKGVAKAAARAEAEAARARLARWHLTAGTAGALTTVLAATGALLPVLDTPASLVRPDVLATRVVLVAAIVLAVGTIWLFFSEFASAVRPAVGILWVTIPFSVAAVTQSVVLATDVPGISAGAGSVLLWCAAVAAAVTGVLTWFAGSAEREEIDTSEERSTDLAVLVVGGLGALFAFVGLALPLFSGIDAVGDHSAAATFGELPWGLDVWGRALLGASVVLAVIVAARARPARACALLLGAGVALGVYLLSWPLTRARLEAPEMGAGVIPSAVGIVLVAAAAALTARTGKR</sequence>
<organism evidence="3 4">
    <name type="scientific">Rhodococcus oxybenzonivorans</name>
    <dbReference type="NCBI Taxonomy" id="1990687"/>
    <lineage>
        <taxon>Bacteria</taxon>
        <taxon>Bacillati</taxon>
        <taxon>Actinomycetota</taxon>
        <taxon>Actinomycetes</taxon>
        <taxon>Mycobacteriales</taxon>
        <taxon>Nocardiaceae</taxon>
        <taxon>Rhodococcus</taxon>
    </lineage>
</organism>
<accession>A0A2S2BZL6</accession>
<feature type="compositionally biased region" description="Basic and acidic residues" evidence="1">
    <location>
        <begin position="14"/>
        <end position="25"/>
    </location>
</feature>
<feature type="transmembrane region" description="Helical" evidence="2">
    <location>
        <begin position="602"/>
        <end position="620"/>
    </location>
</feature>
<name>A0A2S2BZL6_9NOCA</name>
<feature type="transmembrane region" description="Helical" evidence="2">
    <location>
        <begin position="316"/>
        <end position="335"/>
    </location>
</feature>
<keyword evidence="2" id="KW-0812">Transmembrane</keyword>
<keyword evidence="4" id="KW-1185">Reference proteome</keyword>
<evidence type="ECO:0000313" key="4">
    <source>
        <dbReference type="Proteomes" id="UP000245711"/>
    </source>
</evidence>
<evidence type="ECO:0000313" key="3">
    <source>
        <dbReference type="EMBL" id="AWK74081.1"/>
    </source>
</evidence>
<proteinExistence type="predicted"/>
<protein>
    <submittedName>
        <fullName evidence="3">Uncharacterized protein</fullName>
    </submittedName>
</protein>
<gene>
    <name evidence="3" type="ORF">CBI38_23540</name>
</gene>
<dbReference type="AlphaFoldDB" id="A0A2S2BZL6"/>
<feature type="region of interest" description="Disordered" evidence="1">
    <location>
        <begin position="1"/>
        <end position="46"/>
    </location>
</feature>
<feature type="transmembrane region" description="Helical" evidence="2">
    <location>
        <begin position="53"/>
        <end position="73"/>
    </location>
</feature>
<feature type="transmembrane region" description="Helical" evidence="2">
    <location>
        <begin position="394"/>
        <end position="416"/>
    </location>
</feature>
<evidence type="ECO:0000256" key="1">
    <source>
        <dbReference type="SAM" id="MobiDB-lite"/>
    </source>
</evidence>
<feature type="transmembrane region" description="Helical" evidence="2">
    <location>
        <begin position="632"/>
        <end position="654"/>
    </location>
</feature>
<reference evidence="3 4" key="1">
    <citation type="submission" date="2017-05" db="EMBL/GenBank/DDBJ databases">
        <title>Isolation of Rhodococcus sp. S2-17 biodegrading of BP-3.</title>
        <authorList>
            <person name="Lee Y."/>
            <person name="Kim K.H."/>
            <person name="Chun B.H."/>
            <person name="Jung H.S."/>
            <person name="Jeon C.O."/>
        </authorList>
    </citation>
    <scope>NUCLEOTIDE SEQUENCE [LARGE SCALE GENOMIC DNA]</scope>
    <source>
        <strain evidence="3 4">S2-17</strain>
    </source>
</reference>
<feature type="transmembrane region" description="Helical" evidence="2">
    <location>
        <begin position="167"/>
        <end position="189"/>
    </location>
</feature>
<keyword evidence="2" id="KW-0472">Membrane</keyword>
<feature type="transmembrane region" description="Helical" evidence="2">
    <location>
        <begin position="85"/>
        <end position="107"/>
    </location>
</feature>
<feature type="transmembrane region" description="Helical" evidence="2">
    <location>
        <begin position="428"/>
        <end position="449"/>
    </location>
</feature>
<dbReference type="EMBL" id="CP021354">
    <property type="protein sequence ID" value="AWK74081.1"/>
    <property type="molecule type" value="Genomic_DNA"/>
</dbReference>
<feature type="transmembrane region" description="Helical" evidence="2">
    <location>
        <begin position="494"/>
        <end position="512"/>
    </location>
</feature>
<feature type="transmembrane region" description="Helical" evidence="2">
    <location>
        <begin position="282"/>
        <end position="304"/>
    </location>
</feature>
<evidence type="ECO:0000256" key="2">
    <source>
        <dbReference type="SAM" id="Phobius"/>
    </source>
</evidence>
<dbReference type="Proteomes" id="UP000245711">
    <property type="component" value="Chromosome"/>
</dbReference>
<feature type="transmembrane region" description="Helical" evidence="2">
    <location>
        <begin position="210"/>
        <end position="235"/>
    </location>
</feature>
<feature type="transmembrane region" description="Helical" evidence="2">
    <location>
        <begin position="461"/>
        <end position="482"/>
    </location>
</feature>
<feature type="transmembrane region" description="Helical" evidence="2">
    <location>
        <begin position="577"/>
        <end position="595"/>
    </location>
</feature>